<dbReference type="InterPro" id="IPR010627">
    <property type="entry name" value="Prepilin_pept_A24_N"/>
</dbReference>
<evidence type="ECO:0000256" key="4">
    <source>
        <dbReference type="ARBA" id="ARBA00022519"/>
    </source>
</evidence>
<dbReference type="GO" id="GO:0006465">
    <property type="term" value="P:signal peptide processing"/>
    <property type="evidence" value="ECO:0007669"/>
    <property type="project" value="TreeGrafter"/>
</dbReference>
<dbReference type="InterPro" id="IPR050882">
    <property type="entry name" value="Prepilin_peptidase/N-MTase"/>
</dbReference>
<dbReference type="STRING" id="55207.KP22_12525"/>
<dbReference type="EC" id="2.1.1.-" evidence="9"/>
<feature type="domain" description="Prepilin type IV endopeptidase peptidase" evidence="11">
    <location>
        <begin position="138"/>
        <end position="247"/>
    </location>
</feature>
<accession>A0A093U8X7</accession>
<comment type="catalytic activity">
    <reaction evidence="9">
        <text>Typically cleaves a -Gly-|-Phe- bond to release an N-terminal, basic peptide of 5-8 residues from type IV prepilin, and then N-methylates the new N-terminal amino group, the methyl donor being S-adenosyl-L-methionine.</text>
        <dbReference type="EC" id="3.4.23.43"/>
    </reaction>
</comment>
<evidence type="ECO:0000256" key="9">
    <source>
        <dbReference type="RuleBase" id="RU003794"/>
    </source>
</evidence>
<keyword evidence="9" id="KW-0489">Methyltransferase</keyword>
<keyword evidence="9" id="KW-0808">Transferase</keyword>
<keyword evidence="4" id="KW-0997">Cell inner membrane</keyword>
<evidence type="ECO:0000259" key="12">
    <source>
        <dbReference type="Pfam" id="PF06750"/>
    </source>
</evidence>
<dbReference type="GO" id="GO:0032259">
    <property type="term" value="P:methylation"/>
    <property type="evidence" value="ECO:0007669"/>
    <property type="project" value="UniProtKB-KW"/>
</dbReference>
<keyword evidence="3" id="KW-1003">Cell membrane</keyword>
<comment type="subcellular location">
    <subcellularLocation>
        <location evidence="1">Cell inner membrane</location>
        <topology evidence="1">Multi-pass membrane protein</topology>
    </subcellularLocation>
    <subcellularLocation>
        <location evidence="9">Cell membrane</location>
        <topology evidence="9">Multi-pass membrane protein</topology>
    </subcellularLocation>
</comment>
<evidence type="ECO:0000313" key="14">
    <source>
        <dbReference type="Proteomes" id="UP000032874"/>
    </source>
</evidence>
<dbReference type="GO" id="GO:0008168">
    <property type="term" value="F:methyltransferase activity"/>
    <property type="evidence" value="ECO:0007669"/>
    <property type="project" value="UniProtKB-KW"/>
</dbReference>
<keyword evidence="6 10" id="KW-1133">Transmembrane helix</keyword>
<dbReference type="AlphaFoldDB" id="A0A093U8X7"/>
<feature type="domain" description="Prepilin peptidase A24 N-terminal" evidence="12">
    <location>
        <begin position="21"/>
        <end position="124"/>
    </location>
</feature>
<evidence type="ECO:0000259" key="11">
    <source>
        <dbReference type="Pfam" id="PF01478"/>
    </source>
</evidence>
<evidence type="ECO:0000256" key="5">
    <source>
        <dbReference type="ARBA" id="ARBA00022692"/>
    </source>
</evidence>
<keyword evidence="5 9" id="KW-0812">Transmembrane</keyword>
<comment type="similarity">
    <text evidence="2 8">Belongs to the peptidase A24 family.</text>
</comment>
<dbReference type="PANTHER" id="PTHR30487">
    <property type="entry name" value="TYPE 4 PREPILIN-LIKE PROTEINS LEADER PEPTIDE-PROCESSING ENZYME"/>
    <property type="match status" value="1"/>
</dbReference>
<dbReference type="RefSeq" id="WP_039324529.1">
    <property type="nucleotide sequence ID" value="NZ_JQHM01000004.1"/>
</dbReference>
<comment type="caution">
    <text evidence="13">The sequence shown here is derived from an EMBL/GenBank/DDBJ whole genome shotgun (WGS) entry which is preliminary data.</text>
</comment>
<dbReference type="PANTHER" id="PTHR30487:SF0">
    <property type="entry name" value="PREPILIN LEADER PEPTIDASE_N-METHYLTRANSFERASE-RELATED"/>
    <property type="match status" value="1"/>
</dbReference>
<dbReference type="InterPro" id="IPR014032">
    <property type="entry name" value="Peptidase_A24A_bac"/>
</dbReference>
<dbReference type="Proteomes" id="UP000032874">
    <property type="component" value="Unassembled WGS sequence"/>
</dbReference>
<evidence type="ECO:0000256" key="6">
    <source>
        <dbReference type="ARBA" id="ARBA00022989"/>
    </source>
</evidence>
<dbReference type="Pfam" id="PF01478">
    <property type="entry name" value="Peptidase_A24"/>
    <property type="match status" value="1"/>
</dbReference>
<keyword evidence="7 10" id="KW-0472">Membrane</keyword>
<evidence type="ECO:0000256" key="1">
    <source>
        <dbReference type="ARBA" id="ARBA00004429"/>
    </source>
</evidence>
<evidence type="ECO:0000256" key="3">
    <source>
        <dbReference type="ARBA" id="ARBA00022475"/>
    </source>
</evidence>
<dbReference type="Gene3D" id="1.20.120.1220">
    <property type="match status" value="1"/>
</dbReference>
<sequence length="282" mass="31406">MDDLREFAQVFPAWWLSALGVLGLIVGSFLNVVIYRLPIMLERSWQQDIDLQTGMTDSSRDSTRYNLWWPPSSCPHCQQAIAVKDNIPLFSWLWLRGRSRCCHQPVSMQYPLVEVITMLAFLTAGLLWQPSMALCGALVLLSFLLVLTVIDIKTLLLPDVLTLLLLWMGLLFNLSETFVPVGDAVVGAMAGYLSLWLLYWVFKYATGKEALGYGDFKLLAALGAWLGWQALPNLVLVAALSGLVVTLIWRGLRKEDTAKPLAFGPWLAIGGVFGVIMNGFNL</sequence>
<feature type="transmembrane region" description="Helical" evidence="10">
    <location>
        <begin position="12"/>
        <end position="34"/>
    </location>
</feature>
<evidence type="ECO:0000313" key="13">
    <source>
        <dbReference type="EMBL" id="KFX04713.1"/>
    </source>
</evidence>
<dbReference type="PRINTS" id="PR00864">
    <property type="entry name" value="PREPILNPTASE"/>
</dbReference>
<reference evidence="13 14" key="1">
    <citation type="submission" date="2014-08" db="EMBL/GenBank/DDBJ databases">
        <title>Genome sequences of NCPPB Pectobacterium isolates.</title>
        <authorList>
            <person name="Glover R.H."/>
            <person name="Sapp M."/>
            <person name="Elphinstone J."/>
        </authorList>
    </citation>
    <scope>NUCLEOTIDE SEQUENCE [LARGE SCALE GENOMIC DNA]</scope>
    <source>
        <strain evidence="13 14">NCPPB 2795</strain>
    </source>
</reference>
<feature type="transmembrane region" description="Helical" evidence="10">
    <location>
        <begin position="261"/>
        <end position="280"/>
    </location>
</feature>
<dbReference type="EC" id="3.4.23.43" evidence="9"/>
<keyword evidence="9" id="KW-0378">Hydrolase</keyword>
<gene>
    <name evidence="13" type="ORF">KP22_12525</name>
</gene>
<dbReference type="EMBL" id="JQHM01000004">
    <property type="protein sequence ID" value="KFX04713.1"/>
    <property type="molecule type" value="Genomic_DNA"/>
</dbReference>
<dbReference type="Pfam" id="PF06750">
    <property type="entry name" value="A24_N_bact"/>
    <property type="match status" value="1"/>
</dbReference>
<protein>
    <recommendedName>
        <fullName evidence="9">Prepilin leader peptidase/N-methyltransferase</fullName>
        <ecNumber evidence="9">2.1.1.-</ecNumber>
        <ecNumber evidence="9">3.4.23.43</ecNumber>
    </recommendedName>
</protein>
<dbReference type="GO" id="GO:0005886">
    <property type="term" value="C:plasma membrane"/>
    <property type="evidence" value="ECO:0007669"/>
    <property type="project" value="UniProtKB-SubCell"/>
</dbReference>
<evidence type="ECO:0000256" key="2">
    <source>
        <dbReference type="ARBA" id="ARBA00005801"/>
    </source>
</evidence>
<organism evidence="13 14">
    <name type="scientific">Pectobacterium betavasculorum</name>
    <dbReference type="NCBI Taxonomy" id="55207"/>
    <lineage>
        <taxon>Bacteria</taxon>
        <taxon>Pseudomonadati</taxon>
        <taxon>Pseudomonadota</taxon>
        <taxon>Gammaproteobacteria</taxon>
        <taxon>Enterobacterales</taxon>
        <taxon>Pectobacteriaceae</taxon>
        <taxon>Pectobacterium</taxon>
    </lineage>
</organism>
<dbReference type="InterPro" id="IPR000045">
    <property type="entry name" value="Prepilin_IV_endopep_pep"/>
</dbReference>
<keyword evidence="9" id="KW-0511">Multifunctional enzyme</keyword>
<name>A0A093U8X7_9GAMM</name>
<keyword evidence="9" id="KW-0645">Protease</keyword>
<proteinExistence type="inferred from homology"/>
<evidence type="ECO:0000256" key="8">
    <source>
        <dbReference type="RuleBase" id="RU003793"/>
    </source>
</evidence>
<dbReference type="GO" id="GO:0004190">
    <property type="term" value="F:aspartic-type endopeptidase activity"/>
    <property type="evidence" value="ECO:0007669"/>
    <property type="project" value="UniProtKB-EC"/>
</dbReference>
<dbReference type="eggNOG" id="COG1989">
    <property type="taxonomic scope" value="Bacteria"/>
</dbReference>
<evidence type="ECO:0000256" key="7">
    <source>
        <dbReference type="ARBA" id="ARBA00023136"/>
    </source>
</evidence>
<feature type="transmembrane region" description="Helical" evidence="10">
    <location>
        <begin position="181"/>
        <end position="202"/>
    </location>
</feature>
<evidence type="ECO:0000256" key="10">
    <source>
        <dbReference type="SAM" id="Phobius"/>
    </source>
</evidence>
<feature type="transmembrane region" description="Helical" evidence="10">
    <location>
        <begin position="222"/>
        <end position="249"/>
    </location>
</feature>
<comment type="function">
    <text evidence="9">Plays an essential role in type IV pili and type II pseudopili formation by proteolytically removing the leader sequence from substrate proteins and subsequently monomethylating the alpha-amino group of the newly exposed N-terminal phenylalanine.</text>
</comment>